<dbReference type="GO" id="GO:0005886">
    <property type="term" value="C:plasma membrane"/>
    <property type="evidence" value="ECO:0007669"/>
    <property type="project" value="UniProtKB-SubCell"/>
</dbReference>
<evidence type="ECO:0000256" key="2">
    <source>
        <dbReference type="ARBA" id="ARBA00022448"/>
    </source>
</evidence>
<feature type="transmembrane region" description="Helical" evidence="7">
    <location>
        <begin position="251"/>
        <end position="269"/>
    </location>
</feature>
<comment type="similarity">
    <text evidence="7">Belongs to the binding-protein-dependent transport system permease family.</text>
</comment>
<evidence type="ECO:0000256" key="4">
    <source>
        <dbReference type="ARBA" id="ARBA00022692"/>
    </source>
</evidence>
<evidence type="ECO:0000256" key="5">
    <source>
        <dbReference type="ARBA" id="ARBA00022989"/>
    </source>
</evidence>
<name>A0A7X2Z6S4_9BACL</name>
<keyword evidence="3" id="KW-1003">Cell membrane</keyword>
<feature type="transmembrane region" description="Helical" evidence="7">
    <location>
        <begin position="78"/>
        <end position="104"/>
    </location>
</feature>
<gene>
    <name evidence="9" type="ORF">GNP93_01805</name>
</gene>
<dbReference type="EMBL" id="WNZX01000001">
    <property type="protein sequence ID" value="MUG69403.1"/>
    <property type="molecule type" value="Genomic_DNA"/>
</dbReference>
<feature type="transmembrane region" description="Helical" evidence="7">
    <location>
        <begin position="195"/>
        <end position="216"/>
    </location>
</feature>
<dbReference type="SUPFAM" id="SSF161098">
    <property type="entry name" value="MetI-like"/>
    <property type="match status" value="1"/>
</dbReference>
<feature type="transmembrane region" description="Helical" evidence="7">
    <location>
        <begin position="12"/>
        <end position="37"/>
    </location>
</feature>
<dbReference type="CDD" id="cd06261">
    <property type="entry name" value="TM_PBP2"/>
    <property type="match status" value="1"/>
</dbReference>
<dbReference type="InterPro" id="IPR050901">
    <property type="entry name" value="BP-dep_ABC_trans_perm"/>
</dbReference>
<dbReference type="InterPro" id="IPR000515">
    <property type="entry name" value="MetI-like"/>
</dbReference>
<evidence type="ECO:0000259" key="8">
    <source>
        <dbReference type="PROSITE" id="PS50928"/>
    </source>
</evidence>
<keyword evidence="4 7" id="KW-0812">Transmembrane</keyword>
<keyword evidence="5 7" id="KW-1133">Transmembrane helix</keyword>
<dbReference type="PROSITE" id="PS50928">
    <property type="entry name" value="ABC_TM1"/>
    <property type="match status" value="1"/>
</dbReference>
<dbReference type="InterPro" id="IPR035906">
    <property type="entry name" value="MetI-like_sf"/>
</dbReference>
<feature type="domain" description="ABC transmembrane type-1" evidence="8">
    <location>
        <begin position="79"/>
        <end position="269"/>
    </location>
</feature>
<dbReference type="PANTHER" id="PTHR32243">
    <property type="entry name" value="MALTOSE TRANSPORT SYSTEM PERMEASE-RELATED"/>
    <property type="match status" value="1"/>
</dbReference>
<dbReference type="RefSeq" id="WP_155613846.1">
    <property type="nucleotide sequence ID" value="NZ_WNZX01000001.1"/>
</dbReference>
<dbReference type="GO" id="GO:0055085">
    <property type="term" value="P:transmembrane transport"/>
    <property type="evidence" value="ECO:0007669"/>
    <property type="project" value="InterPro"/>
</dbReference>
<keyword evidence="6 7" id="KW-0472">Membrane</keyword>
<evidence type="ECO:0000256" key="1">
    <source>
        <dbReference type="ARBA" id="ARBA00004651"/>
    </source>
</evidence>
<dbReference type="AlphaFoldDB" id="A0A7X2Z6S4"/>
<proteinExistence type="inferred from homology"/>
<comment type="caution">
    <text evidence="9">The sequence shown here is derived from an EMBL/GenBank/DDBJ whole genome shotgun (WGS) entry which is preliminary data.</text>
</comment>
<comment type="subcellular location">
    <subcellularLocation>
        <location evidence="1 7">Cell membrane</location>
        <topology evidence="1 7">Multi-pass membrane protein</topology>
    </subcellularLocation>
</comment>
<evidence type="ECO:0000256" key="7">
    <source>
        <dbReference type="RuleBase" id="RU363032"/>
    </source>
</evidence>
<protein>
    <submittedName>
        <fullName evidence="9">ABC transporter permease subunit</fullName>
    </submittedName>
</protein>
<feature type="transmembrane region" description="Helical" evidence="7">
    <location>
        <begin position="147"/>
        <end position="166"/>
    </location>
</feature>
<organism evidence="9 10">
    <name type="scientific">Paenibacillus validus</name>
    <dbReference type="NCBI Taxonomy" id="44253"/>
    <lineage>
        <taxon>Bacteria</taxon>
        <taxon>Bacillati</taxon>
        <taxon>Bacillota</taxon>
        <taxon>Bacilli</taxon>
        <taxon>Bacillales</taxon>
        <taxon>Paenibacillaceae</taxon>
        <taxon>Paenibacillus</taxon>
    </lineage>
</organism>
<evidence type="ECO:0000313" key="9">
    <source>
        <dbReference type="EMBL" id="MUG69403.1"/>
    </source>
</evidence>
<dbReference type="Proteomes" id="UP000450917">
    <property type="component" value="Unassembled WGS sequence"/>
</dbReference>
<feature type="transmembrane region" description="Helical" evidence="7">
    <location>
        <begin position="116"/>
        <end position="141"/>
    </location>
</feature>
<accession>A0A7X2Z6S4</accession>
<evidence type="ECO:0000313" key="10">
    <source>
        <dbReference type="Proteomes" id="UP000450917"/>
    </source>
</evidence>
<sequence length="283" mass="31463">MGISPSNSKRLVLNRFLDLLTYVILVISIFPVLWMVLTSLKTSWDAQALPPIWVFVPTFENYTALFANKGSSSEFTSLLWNSAFVSIVSTVLSVAFGALASYSLSRFRLKRGKDIAIWILSTRMFPPAATLVPVFMMMSWLDLIDTYAALIIPYTAFNLSFVVWMLKGFFDDIPIDLEEAATVDGCSRMAAFYKIILPLIAPGLAATAIICLMFSWNEFMFALVLSRNDVVTAPVIANQFITMYGVKWGELTAASTIMTTPVLIFAILVRNHMIKGLTMGSVK</sequence>
<evidence type="ECO:0000256" key="3">
    <source>
        <dbReference type="ARBA" id="ARBA00022475"/>
    </source>
</evidence>
<keyword evidence="10" id="KW-1185">Reference proteome</keyword>
<evidence type="ECO:0000256" key="6">
    <source>
        <dbReference type="ARBA" id="ARBA00023136"/>
    </source>
</evidence>
<reference evidence="9 10" key="1">
    <citation type="submission" date="2019-11" db="EMBL/GenBank/DDBJ databases">
        <title>Draft genome sequences of five Paenibacillus species of dairy origin.</title>
        <authorList>
            <person name="Olajide A.M."/>
            <person name="Chen S."/>
            <person name="Lapointe G."/>
        </authorList>
    </citation>
    <scope>NUCLEOTIDE SEQUENCE [LARGE SCALE GENOMIC DNA]</scope>
    <source>
        <strain evidence="9 10">2CS3</strain>
    </source>
</reference>
<dbReference type="Gene3D" id="1.10.3720.10">
    <property type="entry name" value="MetI-like"/>
    <property type="match status" value="1"/>
</dbReference>
<dbReference type="Pfam" id="PF00528">
    <property type="entry name" value="BPD_transp_1"/>
    <property type="match status" value="1"/>
</dbReference>
<keyword evidence="2 7" id="KW-0813">Transport</keyword>
<dbReference type="PANTHER" id="PTHR32243:SF18">
    <property type="entry name" value="INNER MEMBRANE ABC TRANSPORTER PERMEASE PROTEIN YCJP"/>
    <property type="match status" value="1"/>
</dbReference>